<dbReference type="EMBL" id="JACADJ010000021">
    <property type="protein sequence ID" value="NWH04978.1"/>
    <property type="molecule type" value="Genomic_DNA"/>
</dbReference>
<dbReference type="Pfam" id="PF08889">
    <property type="entry name" value="WbqC"/>
    <property type="match status" value="1"/>
</dbReference>
<reference evidence="1 2" key="1">
    <citation type="submission" date="2020-06" db="EMBL/GenBank/DDBJ databases">
        <title>High-quality draft genome of sulfate reducer Desulfobacter latus type strain AcrS2 isolated from marine sediment.</title>
        <authorList>
            <person name="Hoppe M."/>
            <person name="Larsen C.K."/>
            <person name="Marshall I.P.G."/>
            <person name="Schramm A."/>
            <person name="Marietou A.G."/>
        </authorList>
    </citation>
    <scope>NUCLEOTIDE SEQUENCE [LARGE SCALE GENOMIC DNA]</scope>
    <source>
        <strain evidence="1 2">AcRS2</strain>
    </source>
</reference>
<dbReference type="RefSeq" id="WP_178366433.1">
    <property type="nucleotide sequence ID" value="NZ_JACADJ010000021.1"/>
</dbReference>
<organism evidence="1 2">
    <name type="scientific">Desulfobacter latus</name>
    <dbReference type="NCBI Taxonomy" id="2292"/>
    <lineage>
        <taxon>Bacteria</taxon>
        <taxon>Pseudomonadati</taxon>
        <taxon>Thermodesulfobacteriota</taxon>
        <taxon>Desulfobacteria</taxon>
        <taxon>Desulfobacterales</taxon>
        <taxon>Desulfobacteraceae</taxon>
        <taxon>Desulfobacter</taxon>
    </lineage>
</organism>
<evidence type="ECO:0000313" key="1">
    <source>
        <dbReference type="EMBL" id="NWH04978.1"/>
    </source>
</evidence>
<gene>
    <name evidence="1" type="ORF">HXW94_08280</name>
</gene>
<name>A0A850T921_9BACT</name>
<sequence>MDTPDVITIHQPDFLPWLGFFHRWHQADLFIILDDVQFLRRGWHHRDKILIQGKSHWLTVPVKKGEFHNNINEIKIINGNTWKIKHLNTIYSAYQKAPMFEKFFPAIERIYHSPCDGTLMGFNLLLLKSIGGILGISTPIKLSSSCGIQAKSSEKLLMLTNTVKGKNYLTGLGSKNYLDEALFSANGIGVIWHNFIHPVYNQLYSPIFIPNLSILDILMNLPEKAVIDFLKKDL</sequence>
<dbReference type="AlphaFoldDB" id="A0A850T921"/>
<proteinExistence type="predicted"/>
<dbReference type="InterPro" id="IPR014985">
    <property type="entry name" value="WbqC"/>
</dbReference>
<keyword evidence="2" id="KW-1185">Reference proteome</keyword>
<protein>
    <submittedName>
        <fullName evidence="1">WbqC family protein</fullName>
    </submittedName>
</protein>
<dbReference type="Proteomes" id="UP000553343">
    <property type="component" value="Unassembled WGS sequence"/>
</dbReference>
<evidence type="ECO:0000313" key="2">
    <source>
        <dbReference type="Proteomes" id="UP000553343"/>
    </source>
</evidence>
<accession>A0A850T921</accession>
<comment type="caution">
    <text evidence="1">The sequence shown here is derived from an EMBL/GenBank/DDBJ whole genome shotgun (WGS) entry which is preliminary data.</text>
</comment>